<dbReference type="PANTHER" id="PTHR10857">
    <property type="entry name" value="COPINE"/>
    <property type="match status" value="1"/>
</dbReference>
<evidence type="ECO:0000256" key="12">
    <source>
        <dbReference type="ARBA" id="ARBA00022949"/>
    </source>
</evidence>
<evidence type="ECO:0000256" key="11">
    <source>
        <dbReference type="ARBA" id="ARBA00022837"/>
    </source>
</evidence>
<feature type="compositionally biased region" description="Low complexity" evidence="19">
    <location>
        <begin position="681"/>
        <end position="690"/>
    </location>
</feature>
<feature type="domain" description="C2" evidence="20">
    <location>
        <begin position="130"/>
        <end position="256"/>
    </location>
</feature>
<sequence length="829" mass="91209">MSSLLAKRLASDPVSKIELSIRCNSLMNRDVTSLSDPCCVVQLMTGPNVFTEIGRTENIKNSLNPVFAKIFQVDYYFEEVQKIRFLVYDIDNSTQTLDDDDFLGSVECTLGEIVSNSPYSKPLFLKNGKVAGKSTITIRATEAAQSSEILLLQFSAKNLDKKDLLGKSDPYLEFSRRTKEGTFQLVHRTEVVKNDLNPRWRAFEIKSSKLSGGNIKEQVKVDCYDHDNDGSHDFIGSFETTVEEMMQASSKVVQWPCINAQKRAKKKGYQNSGVVMLNSCKVTKEFSFLDYVFGGLQINFTVGIDFTASNGNPNTPQSLHYMNPSQPNHYMRAIQSVGQVIQDYDSDQMFPSLGYGARVPPNMEVSHCFALNFNTSNPFCAGVQGILDAYRMCLSRIQLYGPTNFSPIIYHVAQLAAASQKDRRPSNYYVLLIITDGVISDMQDTLRAIVYASALPYSIIIIGVGDADFQAMDILDGDNGVLRDSSGNVAKRDIVQFVPFRNYERASPAALAKQVLAEIPDQVVKYFRMNNIEPEKPKPFDHNAVKMVASANQATTQQQSMYPGVSSIQQTAQQSSTNPPSSQPSTTLSQQPGYNPAAQQQQPPAAYPSQGYSGQYPAHQPPQQPFSPAAQTMLNYVSHQSGYQPSQQSSQGHYPGSYPPAQYPGGYPGQYPGQPAPPGYPGQQTGAPYPSQGAACPPQGASYASQGQSYTGHSASYTGQGAPYPSHNQPYPAQSAPYPGQGAPYPVNLFYAFDRVGHVWLSSPSLFHGIVRKDEIEVIENNIQKSILETIRRKLVTGESEILEICYSTCCSPYCCLLFADGDVNINSG</sequence>
<evidence type="ECO:0000256" key="16">
    <source>
        <dbReference type="ARBA" id="ARBA00065466"/>
    </source>
</evidence>
<feature type="compositionally biased region" description="Polar residues" evidence="19">
    <location>
        <begin position="702"/>
        <end position="719"/>
    </location>
</feature>
<keyword evidence="10" id="KW-0677">Repeat</keyword>
<dbReference type="GO" id="GO:0005925">
    <property type="term" value="C:focal adhesion"/>
    <property type="evidence" value="ECO:0007669"/>
    <property type="project" value="UniProtKB-SubCell"/>
</dbReference>
<dbReference type="InterPro" id="IPR010734">
    <property type="entry name" value="Copine_C"/>
</dbReference>
<evidence type="ECO:0000256" key="3">
    <source>
        <dbReference type="ARBA" id="ARBA00004246"/>
    </source>
</evidence>
<dbReference type="SMART" id="SM00327">
    <property type="entry name" value="VWA"/>
    <property type="match status" value="1"/>
</dbReference>
<dbReference type="Pfam" id="PF07002">
    <property type="entry name" value="Copine"/>
    <property type="match status" value="1"/>
</dbReference>
<keyword evidence="13" id="KW-0472">Membrane</keyword>
<evidence type="ECO:0000313" key="21">
    <source>
        <dbReference type="EMBL" id="ESO08587.1"/>
    </source>
</evidence>
<dbReference type="InterPro" id="IPR000008">
    <property type="entry name" value="C2_dom"/>
</dbReference>
<evidence type="ECO:0000256" key="15">
    <source>
        <dbReference type="ARBA" id="ARBA00058857"/>
    </source>
</evidence>
<dbReference type="PANTHER" id="PTHR10857:SF102">
    <property type="entry name" value="C2 DOMAIN-CONTAINING PROTEIN"/>
    <property type="match status" value="1"/>
</dbReference>
<dbReference type="GO" id="GO:0005544">
    <property type="term" value="F:calcium-dependent phospholipid binding"/>
    <property type="evidence" value="ECO:0000318"/>
    <property type="project" value="GO_Central"/>
</dbReference>
<dbReference type="CDD" id="cd01459">
    <property type="entry name" value="vWA_copine_like"/>
    <property type="match status" value="1"/>
</dbReference>
<dbReference type="Proteomes" id="UP000015101">
    <property type="component" value="Unassembled WGS sequence"/>
</dbReference>
<dbReference type="GO" id="GO:0005886">
    <property type="term" value="C:plasma membrane"/>
    <property type="evidence" value="ECO:0000318"/>
    <property type="project" value="GO_Central"/>
</dbReference>
<evidence type="ECO:0000256" key="4">
    <source>
        <dbReference type="ARBA" id="ARBA00004496"/>
    </source>
</evidence>
<evidence type="ECO:0000256" key="5">
    <source>
        <dbReference type="ARBA" id="ARBA00009048"/>
    </source>
</evidence>
<dbReference type="SMART" id="SM00239">
    <property type="entry name" value="C2"/>
    <property type="match status" value="2"/>
</dbReference>
<dbReference type="EMBL" id="AMQM01003289">
    <property type="status" value="NOT_ANNOTATED_CDS"/>
    <property type="molecule type" value="Genomic_DNA"/>
</dbReference>
<dbReference type="InterPro" id="IPR037768">
    <property type="entry name" value="C2B_Copine"/>
</dbReference>
<name>T1FSA4_HELRO</name>
<feature type="compositionally biased region" description="Low complexity" evidence="19">
    <location>
        <begin position="554"/>
        <end position="612"/>
    </location>
</feature>
<feature type="region of interest" description="Disordered" evidence="19">
    <location>
        <begin position="554"/>
        <end position="628"/>
    </location>
</feature>
<evidence type="ECO:0000256" key="10">
    <source>
        <dbReference type="ARBA" id="ARBA00022737"/>
    </source>
</evidence>
<dbReference type="OMA" id="PPQWQSG"/>
<dbReference type="InterPro" id="IPR035892">
    <property type="entry name" value="C2_domain_sf"/>
</dbReference>
<dbReference type="GO" id="GO:0005634">
    <property type="term" value="C:nucleus"/>
    <property type="evidence" value="ECO:0007669"/>
    <property type="project" value="UniProtKB-SubCell"/>
</dbReference>
<dbReference type="CDD" id="cd04047">
    <property type="entry name" value="C2B_Copine"/>
    <property type="match status" value="1"/>
</dbReference>
<keyword evidence="7" id="KW-0963">Cytoplasm</keyword>
<protein>
    <recommendedName>
        <fullName evidence="17">Copine-3</fullName>
    </recommendedName>
    <alternativeName>
        <fullName evidence="18">Copine III</fullName>
    </alternativeName>
</protein>
<evidence type="ECO:0000256" key="9">
    <source>
        <dbReference type="ARBA" id="ARBA00022723"/>
    </source>
</evidence>
<dbReference type="RefSeq" id="XP_009013517.1">
    <property type="nucleotide sequence ID" value="XM_009015269.1"/>
</dbReference>
<evidence type="ECO:0000256" key="1">
    <source>
        <dbReference type="ARBA" id="ARBA00004123"/>
    </source>
</evidence>
<gene>
    <name evidence="22" type="primary">20211701</name>
    <name evidence="21" type="ORF">HELRODRAFT_190776</name>
</gene>
<evidence type="ECO:0000256" key="8">
    <source>
        <dbReference type="ARBA" id="ARBA00022553"/>
    </source>
</evidence>
<dbReference type="eggNOG" id="KOG1327">
    <property type="taxonomic scope" value="Eukaryota"/>
</dbReference>
<dbReference type="InterPro" id="IPR002035">
    <property type="entry name" value="VWF_A"/>
</dbReference>
<evidence type="ECO:0000256" key="14">
    <source>
        <dbReference type="ARBA" id="ARBA00023242"/>
    </source>
</evidence>
<evidence type="ECO:0000256" key="18">
    <source>
        <dbReference type="ARBA" id="ARBA00076171"/>
    </source>
</evidence>
<reference evidence="23" key="1">
    <citation type="submission" date="2012-12" db="EMBL/GenBank/DDBJ databases">
        <authorList>
            <person name="Hellsten U."/>
            <person name="Grimwood J."/>
            <person name="Chapman J.A."/>
            <person name="Shapiro H."/>
            <person name="Aerts A."/>
            <person name="Otillar R.P."/>
            <person name="Terry A.Y."/>
            <person name="Boore J.L."/>
            <person name="Simakov O."/>
            <person name="Marletaz F."/>
            <person name="Cho S.-J."/>
            <person name="Edsinger-Gonzales E."/>
            <person name="Havlak P."/>
            <person name="Kuo D.-H."/>
            <person name="Larsson T."/>
            <person name="Lv J."/>
            <person name="Arendt D."/>
            <person name="Savage R."/>
            <person name="Osoegawa K."/>
            <person name="de Jong P."/>
            <person name="Lindberg D.R."/>
            <person name="Seaver E.C."/>
            <person name="Weisblat D.A."/>
            <person name="Putnam N.H."/>
            <person name="Grigoriev I.V."/>
            <person name="Rokhsar D.S."/>
        </authorList>
    </citation>
    <scope>NUCLEOTIDE SEQUENCE</scope>
</reference>
<evidence type="ECO:0000256" key="17">
    <source>
        <dbReference type="ARBA" id="ARBA00074834"/>
    </source>
</evidence>
<evidence type="ECO:0000313" key="22">
    <source>
        <dbReference type="EnsemblMetazoa" id="HelroP190776"/>
    </source>
</evidence>
<organism evidence="22 23">
    <name type="scientific">Helobdella robusta</name>
    <name type="common">Californian leech</name>
    <dbReference type="NCBI Taxonomy" id="6412"/>
    <lineage>
        <taxon>Eukaryota</taxon>
        <taxon>Metazoa</taxon>
        <taxon>Spiralia</taxon>
        <taxon>Lophotrochozoa</taxon>
        <taxon>Annelida</taxon>
        <taxon>Clitellata</taxon>
        <taxon>Hirudinea</taxon>
        <taxon>Rhynchobdellida</taxon>
        <taxon>Glossiphoniidae</taxon>
        <taxon>Helobdella</taxon>
    </lineage>
</organism>
<evidence type="ECO:0000256" key="2">
    <source>
        <dbReference type="ARBA" id="ARBA00004236"/>
    </source>
</evidence>
<evidence type="ECO:0000256" key="6">
    <source>
        <dbReference type="ARBA" id="ARBA00022475"/>
    </source>
</evidence>
<reference evidence="21 23" key="2">
    <citation type="journal article" date="2013" name="Nature">
        <title>Insights into bilaterian evolution from three spiralian genomes.</title>
        <authorList>
            <person name="Simakov O."/>
            <person name="Marletaz F."/>
            <person name="Cho S.J."/>
            <person name="Edsinger-Gonzales E."/>
            <person name="Havlak P."/>
            <person name="Hellsten U."/>
            <person name="Kuo D.H."/>
            <person name="Larsson T."/>
            <person name="Lv J."/>
            <person name="Arendt D."/>
            <person name="Savage R."/>
            <person name="Osoegawa K."/>
            <person name="de Jong P."/>
            <person name="Grimwood J."/>
            <person name="Chapman J.A."/>
            <person name="Shapiro H."/>
            <person name="Aerts A."/>
            <person name="Otillar R.P."/>
            <person name="Terry A.Y."/>
            <person name="Boore J.L."/>
            <person name="Grigoriev I.V."/>
            <person name="Lindberg D.R."/>
            <person name="Seaver E.C."/>
            <person name="Weisblat D.A."/>
            <person name="Putnam N.H."/>
            <person name="Rokhsar D.S."/>
        </authorList>
    </citation>
    <scope>NUCLEOTIDE SEQUENCE</scope>
</reference>
<feature type="domain" description="C2" evidence="20">
    <location>
        <begin position="1"/>
        <end position="123"/>
    </location>
</feature>
<dbReference type="EnsemblMetazoa" id="HelroT190776">
    <property type="protein sequence ID" value="HelroP190776"/>
    <property type="gene ID" value="HelroG190776"/>
</dbReference>
<dbReference type="GO" id="GO:0005737">
    <property type="term" value="C:cytoplasm"/>
    <property type="evidence" value="ECO:0007669"/>
    <property type="project" value="UniProtKB-SubCell"/>
</dbReference>
<keyword evidence="9" id="KW-0479">Metal-binding</keyword>
<evidence type="ECO:0000313" key="23">
    <source>
        <dbReference type="Proteomes" id="UP000015101"/>
    </source>
</evidence>
<feature type="compositionally biased region" description="Low complexity" evidence="19">
    <location>
        <begin position="663"/>
        <end position="673"/>
    </location>
</feature>
<keyword evidence="23" id="KW-1185">Reference proteome</keyword>
<accession>T1FSA4</accession>
<dbReference type="FunFam" id="2.60.40.150:FF:000099">
    <property type="entry name" value="Copine 3"/>
    <property type="match status" value="1"/>
</dbReference>
<dbReference type="GO" id="GO:0071277">
    <property type="term" value="P:cellular response to calcium ion"/>
    <property type="evidence" value="ECO:0000318"/>
    <property type="project" value="GO_Central"/>
</dbReference>
<dbReference type="SUPFAM" id="SSF53300">
    <property type="entry name" value="vWA-like"/>
    <property type="match status" value="1"/>
</dbReference>
<comment type="subcellular location">
    <subcellularLocation>
        <location evidence="3">Cell junction</location>
        <location evidence="3">Focal adhesion</location>
    </subcellularLocation>
    <subcellularLocation>
        <location evidence="2">Cell membrane</location>
    </subcellularLocation>
    <subcellularLocation>
        <location evidence="4">Cytoplasm</location>
    </subcellularLocation>
    <subcellularLocation>
        <location evidence="1">Nucleus</location>
    </subcellularLocation>
</comment>
<keyword evidence="14" id="KW-0539">Nucleus</keyword>
<dbReference type="InterPro" id="IPR036465">
    <property type="entry name" value="vWFA_dom_sf"/>
</dbReference>
<dbReference type="CTD" id="20211701"/>
<evidence type="ECO:0000256" key="13">
    <source>
        <dbReference type="ARBA" id="ARBA00023136"/>
    </source>
</evidence>
<feature type="region of interest" description="Disordered" evidence="19">
    <location>
        <begin position="640"/>
        <end position="737"/>
    </location>
</feature>
<dbReference type="InParanoid" id="T1FSA4"/>
<reference evidence="22" key="3">
    <citation type="submission" date="2015-06" db="UniProtKB">
        <authorList>
            <consortium name="EnsemblMetazoa"/>
        </authorList>
    </citation>
    <scope>IDENTIFICATION</scope>
</reference>
<dbReference type="InterPro" id="IPR045052">
    <property type="entry name" value="Copine"/>
</dbReference>
<dbReference type="KEGG" id="hro:HELRODRAFT_190776"/>
<comment type="subunit">
    <text evidence="16">Monomer. Interacts with ERBB2 (preferentially with the tyrosine phosphorylated form); this interaction occurs at the cell membrane and is increased in a growth factor heregulin-dependent manner. Interacts with SHC1; this interaction may mediate the binding of CPNE3 with ERBB2. Interacts with RACK1.</text>
</comment>
<keyword evidence="11" id="KW-0106">Calcium</keyword>
<keyword evidence="12" id="KW-0965">Cell junction</keyword>
<comment type="similarity">
    <text evidence="5">Belongs to the copine family.</text>
</comment>
<dbReference type="HOGENOM" id="CLU_020452_3_0_1"/>
<dbReference type="Pfam" id="PF00168">
    <property type="entry name" value="C2"/>
    <property type="match status" value="2"/>
</dbReference>
<dbReference type="EMBL" id="KB096080">
    <property type="protein sequence ID" value="ESO08587.1"/>
    <property type="molecule type" value="Genomic_DNA"/>
</dbReference>
<dbReference type="OrthoDB" id="5855668at2759"/>
<dbReference type="GO" id="GO:0046872">
    <property type="term" value="F:metal ion binding"/>
    <property type="evidence" value="ECO:0007669"/>
    <property type="project" value="UniProtKB-KW"/>
</dbReference>
<dbReference type="STRING" id="6412.T1FSA4"/>
<evidence type="ECO:0000256" key="19">
    <source>
        <dbReference type="SAM" id="MobiDB-lite"/>
    </source>
</evidence>
<dbReference type="GeneID" id="20211701"/>
<dbReference type="CDD" id="cd04048">
    <property type="entry name" value="C2A_Copine"/>
    <property type="match status" value="1"/>
</dbReference>
<evidence type="ECO:0000256" key="7">
    <source>
        <dbReference type="ARBA" id="ARBA00022490"/>
    </source>
</evidence>
<keyword evidence="8" id="KW-0597">Phosphoprotein</keyword>
<dbReference type="AlphaFoldDB" id="T1FSA4"/>
<proteinExistence type="inferred from homology"/>
<evidence type="ECO:0000259" key="20">
    <source>
        <dbReference type="PROSITE" id="PS50004"/>
    </source>
</evidence>
<dbReference type="Gene3D" id="2.60.40.150">
    <property type="entry name" value="C2 domain"/>
    <property type="match status" value="2"/>
</dbReference>
<keyword evidence="6" id="KW-1003">Cell membrane</keyword>
<dbReference type="PROSITE" id="PS50004">
    <property type="entry name" value="C2"/>
    <property type="match status" value="2"/>
</dbReference>
<dbReference type="FunFam" id="2.60.40.150:FF:000042">
    <property type="entry name" value="Copine 3"/>
    <property type="match status" value="1"/>
</dbReference>
<feature type="compositionally biased region" description="Low complexity" evidence="19">
    <location>
        <begin position="640"/>
        <end position="656"/>
    </location>
</feature>
<dbReference type="SUPFAM" id="SSF49562">
    <property type="entry name" value="C2 domain (Calcium/lipid-binding domain, CaLB)"/>
    <property type="match status" value="2"/>
</dbReference>
<comment type="function">
    <text evidence="15">Calcium-dependent phospholipid-binding protein that plays a role in ERBB2-mediated tumor cell migration in response to growth factor heregulin stimulation.</text>
</comment>